<proteinExistence type="predicted"/>
<comment type="caution">
    <text evidence="2">The sequence shown here is derived from an EMBL/GenBank/DDBJ whole genome shotgun (WGS) entry which is preliminary data.</text>
</comment>
<dbReference type="STRING" id="1218598.LEP1GSC060_1995"/>
<reference evidence="2" key="1">
    <citation type="submission" date="2013-03" db="EMBL/GenBank/DDBJ databases">
        <authorList>
            <person name="Harkins D.M."/>
            <person name="Durkin A.S."/>
            <person name="Brinkac L.M."/>
            <person name="Haft D.H."/>
            <person name="Selengut J.D."/>
            <person name="Sanka R."/>
            <person name="DePew J."/>
            <person name="Purushe J."/>
            <person name="Hartskeerl R.A."/>
            <person name="Ahmed A."/>
            <person name="van der Linden H."/>
            <person name="Goris M.G.A."/>
            <person name="Vinetz J.M."/>
            <person name="Sutton G.G."/>
            <person name="Nierman W.C."/>
            <person name="Fouts D.E."/>
        </authorList>
    </citation>
    <scope>NUCLEOTIDE SEQUENCE [LARGE SCALE GENOMIC DNA]</scope>
    <source>
        <strain evidence="2">ICFT</strain>
    </source>
</reference>
<dbReference type="AlphaFoldDB" id="N1WIC5"/>
<dbReference type="Proteomes" id="UP000012313">
    <property type="component" value="Unassembled WGS sequence"/>
</dbReference>
<evidence type="ECO:0000313" key="3">
    <source>
        <dbReference type="Proteomes" id="UP000012313"/>
    </source>
</evidence>
<evidence type="ECO:0000256" key="1">
    <source>
        <dbReference type="SAM" id="MobiDB-lite"/>
    </source>
</evidence>
<dbReference type="SUPFAM" id="SSF46955">
    <property type="entry name" value="Putative DNA-binding domain"/>
    <property type="match status" value="1"/>
</dbReference>
<feature type="region of interest" description="Disordered" evidence="1">
    <location>
        <begin position="1"/>
        <end position="22"/>
    </location>
</feature>
<dbReference type="EMBL" id="AOHC02000038">
    <property type="protein sequence ID" value="EMY77092.1"/>
    <property type="molecule type" value="Genomic_DNA"/>
</dbReference>
<organism evidence="2 3">
    <name type="scientific">Leptospira weilii serovar Ranarum str. ICFT</name>
    <dbReference type="NCBI Taxonomy" id="1218598"/>
    <lineage>
        <taxon>Bacteria</taxon>
        <taxon>Pseudomonadati</taxon>
        <taxon>Spirochaetota</taxon>
        <taxon>Spirochaetia</taxon>
        <taxon>Leptospirales</taxon>
        <taxon>Leptospiraceae</taxon>
        <taxon>Leptospira</taxon>
    </lineage>
</organism>
<gene>
    <name evidence="2" type="ORF">LEP1GSC060_1995</name>
</gene>
<feature type="compositionally biased region" description="Low complexity" evidence="1">
    <location>
        <begin position="1"/>
        <end position="13"/>
    </location>
</feature>
<evidence type="ECO:0008006" key="4">
    <source>
        <dbReference type="Google" id="ProtNLM"/>
    </source>
</evidence>
<feature type="region of interest" description="Disordered" evidence="1">
    <location>
        <begin position="44"/>
        <end position="63"/>
    </location>
</feature>
<protein>
    <recommendedName>
        <fullName evidence="4">DNA-binding protein</fullName>
    </recommendedName>
</protein>
<sequence length="124" mass="13914">MLMIKKNSNNFRNSNREKGMSSVRGYTVNGSLLVDRKCVGKLGPKNNSSSLSEVAVPKDPRDTMTPKEVAALLKRTIRRVGDYRREGLLGKFWRLTDGSILYSRAGVEEFFKSHFVETELGGSE</sequence>
<evidence type="ECO:0000313" key="2">
    <source>
        <dbReference type="EMBL" id="EMY77092.1"/>
    </source>
</evidence>
<dbReference type="OrthoDB" id="344911at2"/>
<dbReference type="InterPro" id="IPR009061">
    <property type="entry name" value="DNA-bd_dom_put_sf"/>
</dbReference>
<accession>N1WIC5</accession>
<name>N1WIC5_9LEPT</name>
<keyword evidence="3" id="KW-1185">Reference proteome</keyword>